<dbReference type="Proteomes" id="UP000051036">
    <property type="component" value="Unassembled WGS sequence"/>
</dbReference>
<keyword evidence="1" id="KW-0472">Membrane</keyword>
<protein>
    <submittedName>
        <fullName evidence="2">Uncharacterized protein</fullName>
    </submittedName>
</protein>
<keyword evidence="3" id="KW-1185">Reference proteome</keyword>
<keyword evidence="1" id="KW-1133">Transmembrane helix</keyword>
<evidence type="ECO:0000313" key="3">
    <source>
        <dbReference type="Proteomes" id="UP000051036"/>
    </source>
</evidence>
<dbReference type="STRING" id="1423763.FC46_GL001440"/>
<dbReference type="RefSeq" id="WP_057799933.1">
    <property type="nucleotide sequence ID" value="NZ_AZFM01000044.1"/>
</dbReference>
<dbReference type="AlphaFoldDB" id="A0A0R1U611"/>
<sequence length="72" mass="8283">MRDERVTIMDLPKTKKQIEENNKLSNRAKRLWMDLLNEFFQPEKPFNGREAALIGVSFLAVILSAAYMILGA</sequence>
<comment type="caution">
    <text evidence="2">The sequence shown here is derived from an EMBL/GenBank/DDBJ whole genome shotgun (WGS) entry which is preliminary data.</text>
</comment>
<keyword evidence="1" id="KW-0812">Transmembrane</keyword>
<organism evidence="2 3">
    <name type="scientific">Lactobacillus kalixensis DSM 16043</name>
    <dbReference type="NCBI Taxonomy" id="1423763"/>
    <lineage>
        <taxon>Bacteria</taxon>
        <taxon>Bacillati</taxon>
        <taxon>Bacillota</taxon>
        <taxon>Bacilli</taxon>
        <taxon>Lactobacillales</taxon>
        <taxon>Lactobacillaceae</taxon>
        <taxon>Lactobacillus</taxon>
    </lineage>
</organism>
<reference evidence="2 3" key="1">
    <citation type="journal article" date="2015" name="Genome Announc.">
        <title>Expanding the biotechnology potential of lactobacilli through comparative genomics of 213 strains and associated genera.</title>
        <authorList>
            <person name="Sun Z."/>
            <person name="Harris H.M."/>
            <person name="McCann A."/>
            <person name="Guo C."/>
            <person name="Argimon S."/>
            <person name="Zhang W."/>
            <person name="Yang X."/>
            <person name="Jeffery I.B."/>
            <person name="Cooney J.C."/>
            <person name="Kagawa T.F."/>
            <person name="Liu W."/>
            <person name="Song Y."/>
            <person name="Salvetti E."/>
            <person name="Wrobel A."/>
            <person name="Rasinkangas P."/>
            <person name="Parkhill J."/>
            <person name="Rea M.C."/>
            <person name="O'Sullivan O."/>
            <person name="Ritari J."/>
            <person name="Douillard F.P."/>
            <person name="Paul Ross R."/>
            <person name="Yang R."/>
            <person name="Briner A.E."/>
            <person name="Felis G.E."/>
            <person name="de Vos W.M."/>
            <person name="Barrangou R."/>
            <person name="Klaenhammer T.R."/>
            <person name="Caufield P.W."/>
            <person name="Cui Y."/>
            <person name="Zhang H."/>
            <person name="O'Toole P.W."/>
        </authorList>
    </citation>
    <scope>NUCLEOTIDE SEQUENCE [LARGE SCALE GENOMIC DNA]</scope>
    <source>
        <strain evidence="2 3">DSM 16043</strain>
    </source>
</reference>
<gene>
    <name evidence="2" type="ORF">FC46_GL001440</name>
</gene>
<dbReference type="PATRIC" id="fig|1423763.3.peg.1463"/>
<accession>A0A0R1U611</accession>
<evidence type="ECO:0000313" key="2">
    <source>
        <dbReference type="EMBL" id="KRL88685.1"/>
    </source>
</evidence>
<proteinExistence type="predicted"/>
<feature type="transmembrane region" description="Helical" evidence="1">
    <location>
        <begin position="51"/>
        <end position="70"/>
    </location>
</feature>
<dbReference type="EMBL" id="AZFM01000044">
    <property type="protein sequence ID" value="KRL88685.1"/>
    <property type="molecule type" value="Genomic_DNA"/>
</dbReference>
<evidence type="ECO:0000256" key="1">
    <source>
        <dbReference type="SAM" id="Phobius"/>
    </source>
</evidence>
<name>A0A0R1U611_9LACO</name>